<dbReference type="RefSeq" id="XP_018701459.1">
    <property type="nucleotide sequence ID" value="XM_018851443.1"/>
</dbReference>
<feature type="compositionally biased region" description="Basic and acidic residues" evidence="1">
    <location>
        <begin position="265"/>
        <end position="275"/>
    </location>
</feature>
<organism evidence="2 3">
    <name type="scientific">Cordyceps fumosorosea (strain ARSEF 2679)</name>
    <name type="common">Isaria fumosorosea</name>
    <dbReference type="NCBI Taxonomy" id="1081104"/>
    <lineage>
        <taxon>Eukaryota</taxon>
        <taxon>Fungi</taxon>
        <taxon>Dikarya</taxon>
        <taxon>Ascomycota</taxon>
        <taxon>Pezizomycotina</taxon>
        <taxon>Sordariomycetes</taxon>
        <taxon>Hypocreomycetidae</taxon>
        <taxon>Hypocreales</taxon>
        <taxon>Cordycipitaceae</taxon>
        <taxon>Cordyceps</taxon>
    </lineage>
</organism>
<comment type="caution">
    <text evidence="2">The sequence shown here is derived from an EMBL/GenBank/DDBJ whole genome shotgun (WGS) entry which is preliminary data.</text>
</comment>
<evidence type="ECO:0000313" key="3">
    <source>
        <dbReference type="Proteomes" id="UP000076744"/>
    </source>
</evidence>
<name>A0A162IDT1_CORFA</name>
<dbReference type="EMBL" id="AZHB01000024">
    <property type="protein sequence ID" value="OAA55735.1"/>
    <property type="molecule type" value="Genomic_DNA"/>
</dbReference>
<protein>
    <recommendedName>
        <fullName evidence="4">Nucleotide-binding, alpha-beta plait</fullName>
    </recommendedName>
</protein>
<dbReference type="OrthoDB" id="4865224at2759"/>
<proteinExistence type="predicted"/>
<accession>A0A162IDT1</accession>
<evidence type="ECO:0000256" key="1">
    <source>
        <dbReference type="SAM" id="MobiDB-lite"/>
    </source>
</evidence>
<evidence type="ECO:0008006" key="4">
    <source>
        <dbReference type="Google" id="ProtNLM"/>
    </source>
</evidence>
<feature type="region of interest" description="Disordered" evidence="1">
    <location>
        <begin position="265"/>
        <end position="321"/>
    </location>
</feature>
<keyword evidence="3" id="KW-1185">Reference proteome</keyword>
<sequence length="414" mass="46398">MASKNSEDDPQSDPSSVLLLNYHPDILAIQNPKIYRGNDAEPGTMESRRVLFYNLPPSTTALQVARASAAFGQVLFVFAGEPTTMMVEFADPQSSTMCQQAVRSTSPGFILQKHGLPRIQIWVVSTPSYTINGIIDGALQNGYTRTIHISPIAADRVWFLICAIADSRDVLDSIYDGTTRMLVLEFASLFSARCAVTQLSSGSFNFVFKDEIGDLELKIGADQVDHRGNMTLPPNDVRQQFNRRPFNGYWPERYYYAMVARHLQPRDSNKERDSSASDEADTDDDSMDTVSTTSTIVEDEPRGRLPFPKYGSRAKKHERQPRELLDSVEEDQLPGAWDGYFQNSHTIRLRRCSTYGKIAQHRRELAAQQGLTEGIVPQCDESCELGCKGLKDTPRPYAVDAFFAMAPEDLIIEF</sequence>
<dbReference type="GeneID" id="30024132"/>
<gene>
    <name evidence="2" type="ORF">ISF_07840</name>
</gene>
<reference evidence="2 3" key="1">
    <citation type="journal article" date="2016" name="Genome Biol. Evol.">
        <title>Divergent and convergent evolution of fungal pathogenicity.</title>
        <authorList>
            <person name="Shang Y."/>
            <person name="Xiao G."/>
            <person name="Zheng P."/>
            <person name="Cen K."/>
            <person name="Zhan S."/>
            <person name="Wang C."/>
        </authorList>
    </citation>
    <scope>NUCLEOTIDE SEQUENCE [LARGE SCALE GENOMIC DNA]</scope>
    <source>
        <strain evidence="2 3">ARSEF 2679</strain>
    </source>
</reference>
<dbReference type="Proteomes" id="UP000076744">
    <property type="component" value="Unassembled WGS sequence"/>
</dbReference>
<dbReference type="AlphaFoldDB" id="A0A162IDT1"/>
<feature type="compositionally biased region" description="Acidic residues" evidence="1">
    <location>
        <begin position="276"/>
        <end position="287"/>
    </location>
</feature>
<evidence type="ECO:0000313" key="2">
    <source>
        <dbReference type="EMBL" id="OAA55735.1"/>
    </source>
</evidence>